<dbReference type="GO" id="GO:0015031">
    <property type="term" value="P:protein transport"/>
    <property type="evidence" value="ECO:0007669"/>
    <property type="project" value="UniProtKB-KW"/>
</dbReference>
<dbReference type="AlphaFoldDB" id="A0A328Y5N3"/>
<evidence type="ECO:0000256" key="7">
    <source>
        <dbReference type="ARBA" id="ARBA00022795"/>
    </source>
</evidence>
<dbReference type="SUPFAM" id="SSF52540">
    <property type="entry name" value="P-loop containing nucleoside triphosphate hydrolases"/>
    <property type="match status" value="1"/>
</dbReference>
<dbReference type="InterPro" id="IPR027417">
    <property type="entry name" value="P-loop_NTPase"/>
</dbReference>
<evidence type="ECO:0000259" key="16">
    <source>
        <dbReference type="SMART" id="SM00962"/>
    </source>
</evidence>
<organism evidence="17 18">
    <name type="scientific">Onishia taeanensis</name>
    <dbReference type="NCBI Taxonomy" id="284577"/>
    <lineage>
        <taxon>Bacteria</taxon>
        <taxon>Pseudomonadati</taxon>
        <taxon>Pseudomonadota</taxon>
        <taxon>Gammaproteobacteria</taxon>
        <taxon>Oceanospirillales</taxon>
        <taxon>Halomonadaceae</taxon>
        <taxon>Onishia</taxon>
    </lineage>
</organism>
<evidence type="ECO:0000256" key="2">
    <source>
        <dbReference type="ARBA" id="ARBA00008531"/>
    </source>
</evidence>
<feature type="compositionally biased region" description="Low complexity" evidence="14">
    <location>
        <begin position="49"/>
        <end position="71"/>
    </location>
</feature>
<evidence type="ECO:0000256" key="12">
    <source>
        <dbReference type="ARBA" id="ARBA00025337"/>
    </source>
</evidence>
<accession>A0A328Y5N3</accession>
<dbReference type="OrthoDB" id="9778554at2"/>
<keyword evidence="17" id="KW-0282">Flagellum</keyword>
<dbReference type="Proteomes" id="UP000249700">
    <property type="component" value="Unassembled WGS sequence"/>
</dbReference>
<feature type="domain" description="SRP54-type proteins GTP-binding" evidence="16">
    <location>
        <begin position="205"/>
        <end position="403"/>
    </location>
</feature>
<dbReference type="InterPro" id="IPR047040">
    <property type="entry name" value="FlhF__GTPase_dom"/>
</dbReference>
<dbReference type="SMART" id="SM00382">
    <property type="entry name" value="AAA"/>
    <property type="match status" value="1"/>
</dbReference>
<keyword evidence="17" id="KW-0966">Cell projection</keyword>
<evidence type="ECO:0000256" key="5">
    <source>
        <dbReference type="ARBA" id="ARBA00022475"/>
    </source>
</evidence>
<dbReference type="GO" id="GO:0005047">
    <property type="term" value="F:signal recognition particle binding"/>
    <property type="evidence" value="ECO:0007669"/>
    <property type="project" value="TreeGrafter"/>
</dbReference>
<dbReference type="NCBIfam" id="TIGR03499">
    <property type="entry name" value="FlhF"/>
    <property type="match status" value="1"/>
</dbReference>
<evidence type="ECO:0000256" key="4">
    <source>
        <dbReference type="ARBA" id="ARBA00022448"/>
    </source>
</evidence>
<evidence type="ECO:0000259" key="15">
    <source>
        <dbReference type="SMART" id="SM00382"/>
    </source>
</evidence>
<keyword evidence="10" id="KW-0472">Membrane</keyword>
<dbReference type="GO" id="GO:0005525">
    <property type="term" value="F:GTP binding"/>
    <property type="evidence" value="ECO:0007669"/>
    <property type="project" value="UniProtKB-UniRule"/>
</dbReference>
<dbReference type="Gene3D" id="1.20.120.1380">
    <property type="entry name" value="Flagellar FlhF biosynthesis protein, N domain"/>
    <property type="match status" value="1"/>
</dbReference>
<dbReference type="CDD" id="cd17873">
    <property type="entry name" value="FlhF"/>
    <property type="match status" value="1"/>
</dbReference>
<dbReference type="Pfam" id="PF00448">
    <property type="entry name" value="SRP54"/>
    <property type="match status" value="1"/>
</dbReference>
<keyword evidence="11" id="KW-1006">Bacterial flagellum protein export</keyword>
<evidence type="ECO:0000256" key="9">
    <source>
        <dbReference type="ARBA" id="ARBA00023134"/>
    </source>
</evidence>
<comment type="similarity">
    <text evidence="2">Belongs to the GTP-binding SRP family.</text>
</comment>
<proteinExistence type="inferred from homology"/>
<keyword evidence="7" id="KW-1005">Bacterial flagellum biogenesis</keyword>
<evidence type="ECO:0000256" key="1">
    <source>
        <dbReference type="ARBA" id="ARBA00004413"/>
    </source>
</evidence>
<comment type="subcellular location">
    <subcellularLocation>
        <location evidence="1">Cell membrane</location>
        <topology evidence="1">Peripheral membrane protein</topology>
        <orientation evidence="1">Cytoplasmic side</orientation>
    </subcellularLocation>
</comment>
<comment type="caution">
    <text evidence="17">The sequence shown here is derived from an EMBL/GenBank/DDBJ whole genome shotgun (WGS) entry which is preliminary data.</text>
</comment>
<feature type="domain" description="AAA+ ATPase" evidence="15">
    <location>
        <begin position="204"/>
        <end position="376"/>
    </location>
</feature>
<dbReference type="GO" id="GO:0005886">
    <property type="term" value="C:plasma membrane"/>
    <property type="evidence" value="ECO:0007669"/>
    <property type="project" value="UniProtKB-SubCell"/>
</dbReference>
<evidence type="ECO:0000256" key="14">
    <source>
        <dbReference type="SAM" id="MobiDB-lite"/>
    </source>
</evidence>
<dbReference type="Gene3D" id="3.40.50.300">
    <property type="entry name" value="P-loop containing nucleotide triphosphate hydrolases"/>
    <property type="match status" value="1"/>
</dbReference>
<dbReference type="RefSeq" id="WP_112053416.1">
    <property type="nucleotide sequence ID" value="NZ_QLSX01000001.1"/>
</dbReference>
<dbReference type="PANTHER" id="PTHR43134">
    <property type="entry name" value="SIGNAL RECOGNITION PARTICLE RECEPTOR SUBUNIT ALPHA"/>
    <property type="match status" value="1"/>
</dbReference>
<keyword evidence="17" id="KW-0969">Cilium</keyword>
<name>A0A328Y5N3_9GAMM</name>
<dbReference type="PANTHER" id="PTHR43134:SF3">
    <property type="entry name" value="FLAGELLAR BIOSYNTHESIS PROTEIN FLHF"/>
    <property type="match status" value="1"/>
</dbReference>
<dbReference type="GO" id="GO:0006614">
    <property type="term" value="P:SRP-dependent cotranslational protein targeting to membrane"/>
    <property type="evidence" value="ECO:0007669"/>
    <property type="project" value="UniProtKB-UniRule"/>
</dbReference>
<evidence type="ECO:0000256" key="11">
    <source>
        <dbReference type="ARBA" id="ARBA00023225"/>
    </source>
</evidence>
<protein>
    <recommendedName>
        <fullName evidence="3 13">Flagellar biosynthesis protein FlhF</fullName>
    </recommendedName>
</protein>
<dbReference type="GO" id="GO:0044781">
    <property type="term" value="P:bacterial-type flagellum organization"/>
    <property type="evidence" value="ECO:0007669"/>
    <property type="project" value="UniProtKB-UniRule"/>
</dbReference>
<dbReference type="SMART" id="SM00962">
    <property type="entry name" value="SRP54"/>
    <property type="match status" value="1"/>
</dbReference>
<keyword evidence="6" id="KW-0547">Nucleotide-binding</keyword>
<evidence type="ECO:0000256" key="13">
    <source>
        <dbReference type="NCBIfam" id="TIGR03499"/>
    </source>
</evidence>
<dbReference type="EMBL" id="QLSX01000001">
    <property type="protein sequence ID" value="RAR64566.1"/>
    <property type="molecule type" value="Genomic_DNA"/>
</dbReference>
<dbReference type="InterPro" id="IPR000897">
    <property type="entry name" value="SRP54_GTPase_dom"/>
</dbReference>
<evidence type="ECO:0000256" key="6">
    <source>
        <dbReference type="ARBA" id="ARBA00022741"/>
    </source>
</evidence>
<keyword evidence="5" id="KW-1003">Cell membrane</keyword>
<dbReference type="InterPro" id="IPR020006">
    <property type="entry name" value="FlhF"/>
</dbReference>
<keyword evidence="9" id="KW-0342">GTP-binding</keyword>
<keyword evidence="8" id="KW-0653">Protein transport</keyword>
<keyword evidence="4" id="KW-0813">Transport</keyword>
<evidence type="ECO:0000256" key="8">
    <source>
        <dbReference type="ARBA" id="ARBA00022927"/>
    </source>
</evidence>
<evidence type="ECO:0000313" key="17">
    <source>
        <dbReference type="EMBL" id="RAR64566.1"/>
    </source>
</evidence>
<feature type="region of interest" description="Disordered" evidence="14">
    <location>
        <begin position="49"/>
        <end position="112"/>
    </location>
</feature>
<evidence type="ECO:0000256" key="3">
    <source>
        <dbReference type="ARBA" id="ARBA00014919"/>
    </source>
</evidence>
<evidence type="ECO:0000256" key="10">
    <source>
        <dbReference type="ARBA" id="ARBA00023136"/>
    </source>
</evidence>
<dbReference type="InterPro" id="IPR003593">
    <property type="entry name" value="AAA+_ATPase"/>
</dbReference>
<sequence length="761" mass="81958">MSVKRFLGANSREAMRQVRALLGDDALILANRPVEDGVEILAMADDTGDAMATSEPAAREAPPASRPAATAGSNGGLDWRAAHRASSGLMAQRAQPAVEAPPTRPAASVSTPQDFAALSQQLLGEMQEMREMLGQQDRAGPGPASDLRRRLLASGFGHELVAELLAALPSELAGTSLENQRAWLQRQLVARLAVASEPEALLDQGGVIALVGPTGVGKTTTTAKLAARYVMRHGPEQAVLVTTDAYRIGAQDQLRIYADLMGIEMHALEADRPLESLLPQLVDKHLVIVDTVGMSQRDRRLLEQIAHLRGDSRAVRLVLLLNAASQGETIDEVVTTYLQSARAVGGRLEDAILTKQDEAARLGGALDTLIRHGLTLHFVSHGQRVPEDLGLADAQALIREALEAGVPSPFADAQADDSHASASRGAPALLGQGRALGSIWEMLHAQVPGFATLADAWAISSLPPSLHSERLAPLHERVPASVSTLLWARSSTLQGEDWVLPHLAVDDEGRPAVQPFPEHRLMAGQCARMEWAETTLGVSAHLLPRLPDARARAWLQARSSGWLSQAQGNSRVLYRGERLPLAGLADEAQAIEPALIRSRGQAAKVMLSRLDVLSYGAGEASGDALCAWFAEVRGRDSGMMLTRRYALSPAWWSIESGREALLKQLYNDELPTLARQASRQLAGHGPLAIDSELRVFMATGIAALALHLEHAEDDWAMDVRAHLLRLQAGRRPRRAKSLLEGLIQVLDAREAIRHFSEQAGR</sequence>
<evidence type="ECO:0000313" key="18">
    <source>
        <dbReference type="Proteomes" id="UP000249700"/>
    </source>
</evidence>
<dbReference type="GO" id="GO:0003924">
    <property type="term" value="F:GTPase activity"/>
    <property type="evidence" value="ECO:0007669"/>
    <property type="project" value="UniProtKB-UniRule"/>
</dbReference>
<gene>
    <name evidence="17" type="ORF">BCL93_101388</name>
</gene>
<reference evidence="17 18" key="1">
    <citation type="submission" date="2018-06" db="EMBL/GenBank/DDBJ databases">
        <title>Comparative analysis of microorganisms from saline springs in Andes Mountain Range, Colombia.</title>
        <authorList>
            <person name="Rubin E."/>
        </authorList>
    </citation>
    <scope>NUCLEOTIDE SEQUENCE [LARGE SCALE GENOMIC DNA]</scope>
    <source>
        <strain evidence="17 18">USBA-857</strain>
    </source>
</reference>
<comment type="function">
    <text evidence="12">Necessary for flagellar biosynthesis. May be involved in translocation of the flagellum.</text>
</comment>
<dbReference type="FunFam" id="3.40.50.300:FF:000695">
    <property type="entry name" value="Flagellar biosynthesis regulator FlhF"/>
    <property type="match status" value="1"/>
</dbReference>